<name>A0A2P6RZL7_ROSCH</name>
<comment type="pathway">
    <text evidence="3">Lipid metabolism.</text>
</comment>
<comment type="pathway">
    <text evidence="2">Phospholipid metabolism; CDP-diacylglycerol biosynthesis; CDP-diacylglycerol from sn-glycerol 3-phosphate: step 2/3.</text>
</comment>
<dbReference type="Gramene" id="PRQ51884">
    <property type="protein sequence ID" value="PRQ51884"/>
    <property type="gene ID" value="RchiOBHm_Chr2g0149441"/>
</dbReference>
<evidence type="ECO:0000256" key="7">
    <source>
        <dbReference type="ARBA" id="ARBA00023315"/>
    </source>
</evidence>
<comment type="similarity">
    <text evidence="4">Belongs to the 1-acyl-sn-glycerol-3-phosphate acyltransferase family.</text>
</comment>
<dbReference type="Pfam" id="PF16076">
    <property type="entry name" value="Acyltransf_C"/>
    <property type="match status" value="1"/>
</dbReference>
<sequence length="148" mass="16473">MLWKHLQSDLKDFPQPFWLSVVLERTGFTHGELVAAQRLPVPSKFFIRRVYSVVPAIYVITVAIPKTSPPTTVESVIKGGPSVVHAYVKRHATKKWPETEDAVEKWCTEILAAKGALLDEHIAEQTFGNKGLQAIGRPLKCLLVGDLC</sequence>
<proteinExistence type="inferred from homology"/>
<organism evidence="9 10">
    <name type="scientific">Rosa chinensis</name>
    <name type="common">China rose</name>
    <dbReference type="NCBI Taxonomy" id="74649"/>
    <lineage>
        <taxon>Eukaryota</taxon>
        <taxon>Viridiplantae</taxon>
        <taxon>Streptophyta</taxon>
        <taxon>Embryophyta</taxon>
        <taxon>Tracheophyta</taxon>
        <taxon>Spermatophyta</taxon>
        <taxon>Magnoliopsida</taxon>
        <taxon>eudicotyledons</taxon>
        <taxon>Gunneridae</taxon>
        <taxon>Pentapetalae</taxon>
        <taxon>rosids</taxon>
        <taxon>fabids</taxon>
        <taxon>Rosales</taxon>
        <taxon>Rosaceae</taxon>
        <taxon>Rosoideae</taxon>
        <taxon>Rosoideae incertae sedis</taxon>
        <taxon>Rosa</taxon>
    </lineage>
</organism>
<evidence type="ECO:0000256" key="1">
    <source>
        <dbReference type="ARBA" id="ARBA00001141"/>
    </source>
</evidence>
<dbReference type="AlphaFoldDB" id="A0A2P6RZL7"/>
<evidence type="ECO:0000256" key="6">
    <source>
        <dbReference type="ARBA" id="ARBA00022679"/>
    </source>
</evidence>
<dbReference type="GO" id="GO:0003841">
    <property type="term" value="F:1-acylglycerol-3-phosphate O-acyltransferase activity"/>
    <property type="evidence" value="ECO:0007669"/>
    <property type="project" value="UniProtKB-EC"/>
</dbReference>
<evidence type="ECO:0000256" key="3">
    <source>
        <dbReference type="ARBA" id="ARBA00005189"/>
    </source>
</evidence>
<evidence type="ECO:0000259" key="8">
    <source>
        <dbReference type="Pfam" id="PF16076"/>
    </source>
</evidence>
<keyword evidence="6 9" id="KW-0808">Transferase</keyword>
<keyword evidence="7 9" id="KW-0012">Acyltransferase</keyword>
<dbReference type="GO" id="GO:0016024">
    <property type="term" value="P:CDP-diacylglycerol biosynthetic process"/>
    <property type="evidence" value="ECO:0007669"/>
    <property type="project" value="UniProtKB-UniPathway"/>
</dbReference>
<reference evidence="9 10" key="1">
    <citation type="journal article" date="2018" name="Nat. Genet.">
        <title>The Rosa genome provides new insights in the design of modern roses.</title>
        <authorList>
            <person name="Bendahmane M."/>
        </authorList>
    </citation>
    <scope>NUCLEOTIDE SEQUENCE [LARGE SCALE GENOMIC DNA]</scope>
    <source>
        <strain evidence="10">cv. Old Blush</strain>
    </source>
</reference>
<evidence type="ECO:0000256" key="2">
    <source>
        <dbReference type="ARBA" id="ARBA00004728"/>
    </source>
</evidence>
<comment type="caution">
    <text evidence="9">The sequence shown here is derived from an EMBL/GenBank/DDBJ whole genome shotgun (WGS) entry which is preliminary data.</text>
</comment>
<gene>
    <name evidence="9" type="ORF">RchiOBHm_Chr2g0149441</name>
</gene>
<comment type="catalytic activity">
    <reaction evidence="1">
        <text>a 1-acyl-sn-glycero-3-phosphate + an acyl-CoA = a 1,2-diacyl-sn-glycero-3-phosphate + CoA</text>
        <dbReference type="Rhea" id="RHEA:19709"/>
        <dbReference type="ChEBI" id="CHEBI:57287"/>
        <dbReference type="ChEBI" id="CHEBI:57970"/>
        <dbReference type="ChEBI" id="CHEBI:58342"/>
        <dbReference type="ChEBI" id="CHEBI:58608"/>
        <dbReference type="EC" id="2.3.1.51"/>
    </reaction>
</comment>
<dbReference type="Proteomes" id="UP000238479">
    <property type="component" value="Chromosome 2"/>
</dbReference>
<accession>A0A2P6RZL7</accession>
<evidence type="ECO:0000256" key="4">
    <source>
        <dbReference type="ARBA" id="ARBA00008655"/>
    </source>
</evidence>
<keyword evidence="10" id="KW-1185">Reference proteome</keyword>
<dbReference type="GO" id="GO:0012505">
    <property type="term" value="C:endomembrane system"/>
    <property type="evidence" value="ECO:0007669"/>
    <property type="project" value="TreeGrafter"/>
</dbReference>
<evidence type="ECO:0000313" key="10">
    <source>
        <dbReference type="Proteomes" id="UP000238479"/>
    </source>
</evidence>
<feature type="domain" description="Acyltransferase C-terminal" evidence="8">
    <location>
        <begin position="76"/>
        <end position="144"/>
    </location>
</feature>
<dbReference type="UniPathway" id="UPA00557">
    <property type="reaction ID" value="UER00613"/>
</dbReference>
<dbReference type="EC" id="2.3.1.51" evidence="5"/>
<dbReference type="STRING" id="74649.A0A2P6RZL7"/>
<dbReference type="PANTHER" id="PTHR10983">
    <property type="entry name" value="1-ACYLGLYCEROL-3-PHOSPHATE ACYLTRANSFERASE-RELATED"/>
    <property type="match status" value="1"/>
</dbReference>
<dbReference type="PANTHER" id="PTHR10983:SF24">
    <property type="entry name" value="1-ACYLGLYCEROL-3-PHOSPHATE O-ACYLTRANSFERASE 3, ISOFORM E-RELATED"/>
    <property type="match status" value="1"/>
</dbReference>
<evidence type="ECO:0000313" key="9">
    <source>
        <dbReference type="EMBL" id="PRQ51884.1"/>
    </source>
</evidence>
<dbReference type="InterPro" id="IPR032098">
    <property type="entry name" value="Acyltransf_C"/>
</dbReference>
<dbReference type="EMBL" id="PDCK01000040">
    <property type="protein sequence ID" value="PRQ51884.1"/>
    <property type="molecule type" value="Genomic_DNA"/>
</dbReference>
<protein>
    <recommendedName>
        <fullName evidence="5">1-acylglycerol-3-phosphate O-acyltransferase</fullName>
        <ecNumber evidence="5">2.3.1.51</ecNumber>
    </recommendedName>
</protein>
<evidence type="ECO:0000256" key="5">
    <source>
        <dbReference type="ARBA" id="ARBA00013211"/>
    </source>
</evidence>